<dbReference type="InterPro" id="IPR038726">
    <property type="entry name" value="PDDEXK_AddAB-type"/>
</dbReference>
<keyword evidence="2 15" id="KW-0547">Nucleotide-binding</keyword>
<dbReference type="RefSeq" id="WP_210511773.1">
    <property type="nucleotide sequence ID" value="NZ_JAFIDN010000006.1"/>
</dbReference>
<dbReference type="GO" id="GO:0000725">
    <property type="term" value="P:recombinational repair"/>
    <property type="evidence" value="ECO:0007669"/>
    <property type="project" value="TreeGrafter"/>
</dbReference>
<keyword evidence="8" id="KW-0238">DNA-binding</keyword>
<dbReference type="PANTHER" id="PTHR11070">
    <property type="entry name" value="UVRD / RECB / PCRA DNA HELICASE FAMILY MEMBER"/>
    <property type="match status" value="1"/>
</dbReference>
<dbReference type="GO" id="GO:0043138">
    <property type="term" value="F:3'-5' DNA helicase activity"/>
    <property type="evidence" value="ECO:0007669"/>
    <property type="project" value="UniProtKB-EC"/>
</dbReference>
<feature type="binding site" evidence="15">
    <location>
        <begin position="26"/>
        <end position="33"/>
    </location>
    <ligand>
        <name>ATP</name>
        <dbReference type="ChEBI" id="CHEBI:30616"/>
    </ligand>
</feature>
<dbReference type="AlphaFoldDB" id="A0A8J7RK76"/>
<dbReference type="Gene3D" id="3.90.320.10">
    <property type="match status" value="1"/>
</dbReference>
<evidence type="ECO:0000256" key="9">
    <source>
        <dbReference type="ARBA" id="ARBA00023204"/>
    </source>
</evidence>
<evidence type="ECO:0000256" key="11">
    <source>
        <dbReference type="ARBA" id="ARBA00034617"/>
    </source>
</evidence>
<dbReference type="Gene3D" id="1.10.486.10">
    <property type="entry name" value="PCRA, domain 4"/>
    <property type="match status" value="1"/>
</dbReference>
<dbReference type="InterPro" id="IPR011335">
    <property type="entry name" value="Restrct_endonuc-II-like"/>
</dbReference>
<evidence type="ECO:0000256" key="8">
    <source>
        <dbReference type="ARBA" id="ARBA00023125"/>
    </source>
</evidence>
<dbReference type="InterPro" id="IPR014017">
    <property type="entry name" value="DNA_helicase_UvrD-like_C"/>
</dbReference>
<keyword evidence="6" id="KW-0269">Exonuclease</keyword>
<keyword evidence="20" id="KW-1185">Reference proteome</keyword>
<evidence type="ECO:0000256" key="12">
    <source>
        <dbReference type="ARBA" id="ARBA00034808"/>
    </source>
</evidence>
<dbReference type="GO" id="GO:0003677">
    <property type="term" value="F:DNA binding"/>
    <property type="evidence" value="ECO:0007669"/>
    <property type="project" value="UniProtKB-KW"/>
</dbReference>
<dbReference type="Pfam" id="PF12705">
    <property type="entry name" value="PDDEXK_1"/>
    <property type="match status" value="1"/>
</dbReference>
<evidence type="ECO:0000256" key="1">
    <source>
        <dbReference type="ARBA" id="ARBA00022722"/>
    </source>
</evidence>
<protein>
    <recommendedName>
        <fullName evidence="12">DNA 3'-5' helicase</fullName>
        <ecNumber evidence="12">5.6.2.4</ecNumber>
    </recommendedName>
    <alternativeName>
        <fullName evidence="13">DNA 3'-5' helicase II</fullName>
    </alternativeName>
</protein>
<dbReference type="GO" id="GO:0005524">
    <property type="term" value="F:ATP binding"/>
    <property type="evidence" value="ECO:0007669"/>
    <property type="project" value="UniProtKB-UniRule"/>
</dbReference>
<evidence type="ECO:0000259" key="18">
    <source>
        <dbReference type="PROSITE" id="PS51217"/>
    </source>
</evidence>
<dbReference type="GO" id="GO:0004527">
    <property type="term" value="F:exonuclease activity"/>
    <property type="evidence" value="ECO:0007669"/>
    <property type="project" value="UniProtKB-KW"/>
</dbReference>
<sequence length="1260" mass="143054">MPPQQQSPDDITDEICRHQGFMILEAGAGTGKTHNLTERVIHQLADRNVPLERMLTLTFTDFAAAEMRSRIYDAINKSIGKNGASEHLLDTRRRFSRNYISTFHSFCNRILHYFPDELTEISVSDRPDSLDPEGLRSQRNIDGAFELLGDYDEVLWMMEWRKRFYRIYKDHKGLQRQLSRISVSDFESFMHKLGGLDDQALHQMAALDCEQYLGKLRELTDIWRKEIDPQGNQLLSGLAEHPDWFKPETGPPETFEDLLELKTQSNGISLNELVKKNVDREIHAELNEIAKAFFPLYEAVRQAEAYLAADEVAEQLAAYSDEAEFNPDHEAYWNMRDLSELALRWKTLMRYQRFEAGYFNYDDMIWLTHKLLTENPGVTAQMRNRFDQILVDEFQDTDRRQWEIIRKLGFADDGNDKEVMIVGDIKQAIYSFRGGDVSMMRRVHADLKKRADRKSALPLRILPLPYSFRSNKTIVDFSNRVFRQVFGAGTTPASYEAHHQSLKRPSSEISKNADAPGEVRLLRADTAQLKKEIKQINEGKSTSSRTSVSVEAEALASDYVQLESRRIARFLREMRDGRHSQYEAVRQKMIRGERAVGVLYRRRKHMHALEQALAEAGLDYSVAKGTRYYQRREIKDAWLLLSFLLDAFDDVALVGLLRSPMISFSDSGLLAARVAMDKPGHDYPHFWNALSNAKHWDELLSDADRKALAAGIRLLEDLREMVPVKRVSEIVERAFFTDGPYLGAHADDAQVRENLIKLLDVIRNLERTGRGTLFEVTGFLSNRITEEAGDTEAEQPEPAPIQLMTVHGSKGLQFPMVAVPDMLAGDHDGGMQLFIADDDDDSAAWPAVSYKPPDKEGTDDSNTSFLHHFLKAERKKRRLAEAKRLFYVAVTRAETHLLVSMTDYSGSNKTGSFAEMLKPMFSDDEDQAGVSLTDDIVIQDFTVDDLEELSGYVPDPDPDDEEDADPDKARFTAADRSAAVFRRADQGVAADLQSASGISGKDRPQVEDADPDTGSDYKREKEDESGDAGTGLAPNDKGTLIHRALEFGFFEHGDTDTTPADKETDQAVQFWIRELSGMQYEHPEKVIEEHRDELIRHCRNASHCIRSMFGDQAPRRYEVAFEVLLRDEDRTGPESAGTRADAASPADDTSLADEASPADDTSQEDEASQVNEASHVDEVSPAAYRGYIDMIIRDSDGREHIVDFKTGPYTDNNRDYGYDRQIAVYKRAFEEIRQEKMDPGRVWLLFTDPEGGQAVSLADM</sequence>
<feature type="region of interest" description="Disordered" evidence="16">
    <location>
        <begin position="1128"/>
        <end position="1178"/>
    </location>
</feature>
<dbReference type="SUPFAM" id="SSF52980">
    <property type="entry name" value="Restriction endonuclease-like"/>
    <property type="match status" value="1"/>
</dbReference>
<dbReference type="EMBL" id="JAFIDN010000006">
    <property type="protein sequence ID" value="MBP3192757.1"/>
    <property type="molecule type" value="Genomic_DNA"/>
</dbReference>
<comment type="catalytic activity">
    <reaction evidence="11">
        <text>Couples ATP hydrolysis with the unwinding of duplex DNA by translocating in the 3'-5' direction.</text>
        <dbReference type="EC" id="5.6.2.4"/>
    </reaction>
</comment>
<comment type="caution">
    <text evidence="19">The sequence shown here is derived from an EMBL/GenBank/DDBJ whole genome shotgun (WGS) entry which is preliminary data.</text>
</comment>
<evidence type="ECO:0000256" key="16">
    <source>
        <dbReference type="SAM" id="MobiDB-lite"/>
    </source>
</evidence>
<evidence type="ECO:0000256" key="2">
    <source>
        <dbReference type="ARBA" id="ARBA00022741"/>
    </source>
</evidence>
<keyword evidence="4 15" id="KW-0378">Hydrolase</keyword>
<evidence type="ECO:0000313" key="20">
    <source>
        <dbReference type="Proteomes" id="UP000673975"/>
    </source>
</evidence>
<evidence type="ECO:0000259" key="17">
    <source>
        <dbReference type="PROSITE" id="PS51198"/>
    </source>
</evidence>
<gene>
    <name evidence="19" type="ORF">NATSA_08785</name>
</gene>
<keyword evidence="5 15" id="KW-0347">Helicase</keyword>
<evidence type="ECO:0000256" key="15">
    <source>
        <dbReference type="PROSITE-ProRule" id="PRU00560"/>
    </source>
</evidence>
<accession>A0A8J7RK76</accession>
<evidence type="ECO:0000256" key="3">
    <source>
        <dbReference type="ARBA" id="ARBA00022763"/>
    </source>
</evidence>
<dbReference type="Gene3D" id="3.40.50.300">
    <property type="entry name" value="P-loop containing nucleotide triphosphate hydrolases"/>
    <property type="match status" value="4"/>
</dbReference>
<dbReference type="InterPro" id="IPR027417">
    <property type="entry name" value="P-loop_NTPase"/>
</dbReference>
<dbReference type="Pfam" id="PF00580">
    <property type="entry name" value="UvrD-helicase"/>
    <property type="match status" value="1"/>
</dbReference>
<evidence type="ECO:0000256" key="6">
    <source>
        <dbReference type="ARBA" id="ARBA00022839"/>
    </source>
</evidence>
<name>A0A8J7RK76_9BACT</name>
<keyword evidence="9" id="KW-0234">DNA repair</keyword>
<dbReference type="InterPro" id="IPR000212">
    <property type="entry name" value="DNA_helicase_UvrD/REP"/>
</dbReference>
<feature type="region of interest" description="Disordered" evidence="16">
    <location>
        <begin position="495"/>
        <end position="515"/>
    </location>
</feature>
<dbReference type="EC" id="5.6.2.4" evidence="12"/>
<evidence type="ECO:0000256" key="14">
    <source>
        <dbReference type="ARBA" id="ARBA00048988"/>
    </source>
</evidence>
<comment type="catalytic activity">
    <reaction evidence="14">
        <text>ATP + H2O = ADP + phosphate + H(+)</text>
        <dbReference type="Rhea" id="RHEA:13065"/>
        <dbReference type="ChEBI" id="CHEBI:15377"/>
        <dbReference type="ChEBI" id="CHEBI:15378"/>
        <dbReference type="ChEBI" id="CHEBI:30616"/>
        <dbReference type="ChEBI" id="CHEBI:43474"/>
        <dbReference type="ChEBI" id="CHEBI:456216"/>
        <dbReference type="EC" id="5.6.2.4"/>
    </reaction>
</comment>
<evidence type="ECO:0000256" key="10">
    <source>
        <dbReference type="ARBA" id="ARBA00023235"/>
    </source>
</evidence>
<dbReference type="PANTHER" id="PTHR11070:SF2">
    <property type="entry name" value="ATP-DEPENDENT DNA HELICASE SRS2"/>
    <property type="match status" value="1"/>
</dbReference>
<organism evidence="19 20">
    <name type="scientific">Natronogracilivirga saccharolytica</name>
    <dbReference type="NCBI Taxonomy" id="2812953"/>
    <lineage>
        <taxon>Bacteria</taxon>
        <taxon>Pseudomonadati</taxon>
        <taxon>Balneolota</taxon>
        <taxon>Balneolia</taxon>
        <taxon>Balneolales</taxon>
        <taxon>Cyclonatronaceae</taxon>
        <taxon>Natronogracilivirga</taxon>
    </lineage>
</organism>
<dbReference type="PROSITE" id="PS51217">
    <property type="entry name" value="UVRD_HELICASE_CTER"/>
    <property type="match status" value="1"/>
</dbReference>
<feature type="region of interest" description="Disordered" evidence="16">
    <location>
        <begin position="991"/>
        <end position="1036"/>
    </location>
</feature>
<evidence type="ECO:0000313" key="19">
    <source>
        <dbReference type="EMBL" id="MBP3192757.1"/>
    </source>
</evidence>
<keyword evidence="7 15" id="KW-0067">ATP-binding</keyword>
<keyword evidence="1" id="KW-0540">Nuclease</keyword>
<proteinExistence type="predicted"/>
<reference evidence="19" key="1">
    <citation type="submission" date="2021-02" db="EMBL/GenBank/DDBJ databases">
        <title>Natronogracilivirga saccharolytica gen. nov. sp. nov. a new anaerobic, haloalkiliphilic carbohydrate-fermenting bacterium from soda lake and proposing of Cyclonatronumiaceae fam. nov. in the phylum Balneolaeota.</title>
        <authorList>
            <person name="Zhilina T.N."/>
            <person name="Sorokin D.Y."/>
            <person name="Zavarzina D.G."/>
            <person name="Toshchakov S.V."/>
            <person name="Kublanov I.V."/>
        </authorList>
    </citation>
    <scope>NUCLEOTIDE SEQUENCE</scope>
    <source>
        <strain evidence="19">Z-1702</strain>
    </source>
</reference>
<evidence type="ECO:0000256" key="4">
    <source>
        <dbReference type="ARBA" id="ARBA00022801"/>
    </source>
</evidence>
<evidence type="ECO:0000256" key="13">
    <source>
        <dbReference type="ARBA" id="ARBA00034923"/>
    </source>
</evidence>
<dbReference type="Proteomes" id="UP000673975">
    <property type="component" value="Unassembled WGS sequence"/>
</dbReference>
<dbReference type="PROSITE" id="PS51198">
    <property type="entry name" value="UVRD_HELICASE_ATP_BIND"/>
    <property type="match status" value="1"/>
</dbReference>
<feature type="domain" description="UvrD-like helicase C-terminal" evidence="18">
    <location>
        <begin position="519"/>
        <end position="811"/>
    </location>
</feature>
<dbReference type="InterPro" id="IPR014016">
    <property type="entry name" value="UvrD-like_ATP-bd"/>
</dbReference>
<dbReference type="InterPro" id="IPR011604">
    <property type="entry name" value="PDDEXK-like_dom_sf"/>
</dbReference>
<feature type="domain" description="UvrD-like helicase ATP-binding" evidence="17">
    <location>
        <begin position="5"/>
        <end position="471"/>
    </location>
</feature>
<evidence type="ECO:0000256" key="5">
    <source>
        <dbReference type="ARBA" id="ARBA00022806"/>
    </source>
</evidence>
<dbReference type="SUPFAM" id="SSF52540">
    <property type="entry name" value="P-loop containing nucleoside triphosphate hydrolases"/>
    <property type="match status" value="1"/>
</dbReference>
<evidence type="ECO:0000256" key="7">
    <source>
        <dbReference type="ARBA" id="ARBA00022840"/>
    </source>
</evidence>
<dbReference type="Pfam" id="PF13361">
    <property type="entry name" value="UvrD_C"/>
    <property type="match status" value="2"/>
</dbReference>
<keyword evidence="10" id="KW-0413">Isomerase</keyword>
<keyword evidence="3" id="KW-0227">DNA damage</keyword>